<dbReference type="KEGG" id="mrr:Moror_940"/>
<proteinExistence type="inferred from homology"/>
<organism evidence="11 12">
    <name type="scientific">Moniliophthora roreri (strain MCA 2997)</name>
    <name type="common">Cocoa frosty pod rot fungus</name>
    <name type="synonym">Crinipellis roreri</name>
    <dbReference type="NCBI Taxonomy" id="1381753"/>
    <lineage>
        <taxon>Eukaryota</taxon>
        <taxon>Fungi</taxon>
        <taxon>Dikarya</taxon>
        <taxon>Basidiomycota</taxon>
        <taxon>Agaricomycotina</taxon>
        <taxon>Agaricomycetes</taxon>
        <taxon>Agaricomycetidae</taxon>
        <taxon>Agaricales</taxon>
        <taxon>Marasmiineae</taxon>
        <taxon>Marasmiaceae</taxon>
        <taxon>Moniliophthora</taxon>
    </lineage>
</organism>
<feature type="transmembrane region" description="Helical" evidence="9">
    <location>
        <begin position="603"/>
        <end position="621"/>
    </location>
</feature>
<reference evidence="11 12" key="1">
    <citation type="journal article" date="2014" name="BMC Genomics">
        <title>Genome and secretome analysis of the hemibiotrophic fungal pathogen, Moniliophthora roreri, which causes frosty pod rot disease of cacao: mechanisms of the biotrophic and necrotrophic phases.</title>
        <authorList>
            <person name="Meinhardt L.W."/>
            <person name="Costa G.G.L."/>
            <person name="Thomazella D.P.T."/>
            <person name="Teixeira P.J.P.L."/>
            <person name="Carazzolle M.F."/>
            <person name="Schuster S.C."/>
            <person name="Carlson J.E."/>
            <person name="Guiltinan M.J."/>
            <person name="Mieczkowski P."/>
            <person name="Farmer A."/>
            <person name="Ramaraj T."/>
            <person name="Crozier J."/>
            <person name="Davis R.E."/>
            <person name="Shao J."/>
            <person name="Melnick R.L."/>
            <person name="Pereira G.A.G."/>
            <person name="Bailey B.A."/>
        </authorList>
    </citation>
    <scope>NUCLEOTIDE SEQUENCE [LARGE SCALE GENOMIC DNA]</scope>
    <source>
        <strain evidence="11 12">MCA 2997</strain>
    </source>
</reference>
<evidence type="ECO:0000256" key="3">
    <source>
        <dbReference type="ARBA" id="ARBA00022679"/>
    </source>
</evidence>
<comment type="similarity">
    <text evidence="2">Belongs to the PC-esterase family. CASD1 subfamily.</text>
</comment>
<evidence type="ECO:0000256" key="6">
    <source>
        <dbReference type="ARBA" id="ARBA00023136"/>
    </source>
</evidence>
<evidence type="ECO:0000313" key="12">
    <source>
        <dbReference type="Proteomes" id="UP000017559"/>
    </source>
</evidence>
<name>V2XW54_MONRO</name>
<evidence type="ECO:0000256" key="9">
    <source>
        <dbReference type="SAM" id="Phobius"/>
    </source>
</evidence>
<dbReference type="GO" id="GO:0016020">
    <property type="term" value="C:membrane"/>
    <property type="evidence" value="ECO:0007669"/>
    <property type="project" value="UniProtKB-SubCell"/>
</dbReference>
<dbReference type="HOGENOM" id="CLU_008003_0_1_1"/>
<accession>V2XW54</accession>
<dbReference type="GO" id="GO:0005794">
    <property type="term" value="C:Golgi apparatus"/>
    <property type="evidence" value="ECO:0007669"/>
    <property type="project" value="UniProtKB-ARBA"/>
</dbReference>
<dbReference type="EMBL" id="AWSO01000014">
    <property type="protein sequence ID" value="ESK98002.1"/>
    <property type="molecule type" value="Genomic_DNA"/>
</dbReference>
<evidence type="ECO:0000256" key="2">
    <source>
        <dbReference type="ARBA" id="ARBA00010666"/>
    </source>
</evidence>
<keyword evidence="6 9" id="KW-0472">Membrane</keyword>
<keyword evidence="3" id="KW-0808">Transferase</keyword>
<dbReference type="Proteomes" id="UP000017559">
    <property type="component" value="Unassembled WGS sequence"/>
</dbReference>
<sequence length="813" mass="92214">MSFTDRFDPLHCNALITRGSWLDSDHKVWQPDGCMLHQYEPVDSENCFNSRDIIFIGDSVTRNLFFQFSNLIDPTLPTSPRADGQKHSNHTLHTNFGTKISFYWDPFLNETYTRGVVSSKMPVENHTSSKAAMLVFGAGLWHLRYADTSGGLPNWEANVEHILHFLFLNPDIANTIVFLPVEEIVLDKLSTERQKTMHPADIDAMNSDLYHRLLSNGPVLLPSVFNKMLHPSETEDGLHFSDRLVKSQANILLNLHCNDKLPKHYPLDSTCCRAYPSPSVLQLLIIGGLLLWGMQSLLHSMHLEQSSSQWTTVMEQAPLFVLGLALTLVFFADRSGLWLKEQKFYSPWTFTFLVSLSLFVGLGTMKRSDKDLGFLNREQTDEWKGWMQVAILIYHYVGASKISGIYNPIRVLVAAYLFMTGYGHTMFYLRKADFGFLRVAQVLLRLNLFTLLLAYAMNTDYLFYYFAPLVSVWFIIIYATMALASHLNERTPILVVKILASGGLVTLFVHHSWPLEALFEFLERFFAIHWSAREWAFRMKLDLWIVYFGMFTALAVVKIREQRLMDSPRWPLLVKITYAISALTLVWYMSFELLQPSKFTYNAVHPYISFLPILSFVVLRNANELLRSTSSRFFAFIGRCSLETFIIQYHFWLAGDTKGILLVIPGTKWRPLNFIVTTLMFVSVSNQVARATAAVVAMICGTGDTPKSAGRSSGLPAPASAGELSSNQSTTTIFDANTRSHDATADSNMMDTSLQPSGSRRWIDQLAEGPGPQTSSSQWVDVASLKPGLMVKLLVIFSGMWTLNLLWTYPYGH</sequence>
<feature type="transmembrane region" description="Helical" evidence="9">
    <location>
        <begin position="345"/>
        <end position="364"/>
    </location>
</feature>
<evidence type="ECO:0000256" key="1">
    <source>
        <dbReference type="ARBA" id="ARBA00004141"/>
    </source>
</evidence>
<feature type="transmembrane region" description="Helical" evidence="9">
    <location>
        <begin position="280"/>
        <end position="298"/>
    </location>
</feature>
<dbReference type="PANTHER" id="PTHR13533">
    <property type="entry name" value="N-ACETYLNEURAMINATE 9-O-ACETYLTRANSFERASE"/>
    <property type="match status" value="1"/>
</dbReference>
<keyword evidence="5 9" id="KW-1133">Transmembrane helix</keyword>
<feature type="transmembrane region" description="Helical" evidence="9">
    <location>
        <begin position="436"/>
        <end position="456"/>
    </location>
</feature>
<evidence type="ECO:0000256" key="8">
    <source>
        <dbReference type="SAM" id="MobiDB-lite"/>
    </source>
</evidence>
<feature type="region of interest" description="Disordered" evidence="8">
    <location>
        <begin position="706"/>
        <end position="728"/>
    </location>
</feature>
<comment type="subcellular location">
    <subcellularLocation>
        <location evidence="1">Membrane</location>
        <topology evidence="1">Multi-pass membrane protein</topology>
    </subcellularLocation>
</comment>
<feature type="transmembrane region" description="Helical" evidence="9">
    <location>
        <begin position="789"/>
        <end position="809"/>
    </location>
</feature>
<feature type="domain" description="Cas1p 10 TM acyl transferase" evidence="10">
    <location>
        <begin position="266"/>
        <end position="704"/>
    </location>
</feature>
<feature type="transmembrane region" description="Helical" evidence="9">
    <location>
        <begin position="572"/>
        <end position="591"/>
    </location>
</feature>
<dbReference type="Pfam" id="PF07779">
    <property type="entry name" value="Cas1_AcylT"/>
    <property type="match status" value="1"/>
</dbReference>
<keyword evidence="7" id="KW-0325">Glycoprotein</keyword>
<dbReference type="GO" id="GO:0016740">
    <property type="term" value="F:transferase activity"/>
    <property type="evidence" value="ECO:0007669"/>
    <property type="project" value="UniProtKB-KW"/>
</dbReference>
<evidence type="ECO:0000256" key="7">
    <source>
        <dbReference type="ARBA" id="ARBA00023180"/>
    </source>
</evidence>
<evidence type="ECO:0000256" key="5">
    <source>
        <dbReference type="ARBA" id="ARBA00022989"/>
    </source>
</evidence>
<feature type="transmembrane region" description="Helical" evidence="9">
    <location>
        <begin position="493"/>
        <end position="513"/>
    </location>
</feature>
<evidence type="ECO:0000313" key="11">
    <source>
        <dbReference type="EMBL" id="ESK98002.1"/>
    </source>
</evidence>
<dbReference type="PANTHER" id="PTHR13533:SF1">
    <property type="entry name" value="N-ACETYLNEURAMINATE 9-O-ACETYLTRANSFERASE"/>
    <property type="match status" value="1"/>
</dbReference>
<keyword evidence="12" id="KW-1185">Reference proteome</keyword>
<dbReference type="AlphaFoldDB" id="V2XW54"/>
<dbReference type="GO" id="GO:0005975">
    <property type="term" value="P:carbohydrate metabolic process"/>
    <property type="evidence" value="ECO:0007669"/>
    <property type="project" value="UniProtKB-ARBA"/>
</dbReference>
<feature type="transmembrane region" description="Helical" evidence="9">
    <location>
        <begin position="462"/>
        <end position="481"/>
    </location>
</feature>
<feature type="transmembrane region" description="Helical" evidence="9">
    <location>
        <begin position="385"/>
        <end position="403"/>
    </location>
</feature>
<dbReference type="OrthoDB" id="1932925at2759"/>
<evidence type="ECO:0000259" key="10">
    <source>
        <dbReference type="Pfam" id="PF07779"/>
    </source>
</evidence>
<comment type="caution">
    <text evidence="11">The sequence shown here is derived from an EMBL/GenBank/DDBJ whole genome shotgun (WGS) entry which is preliminary data.</text>
</comment>
<evidence type="ECO:0000256" key="4">
    <source>
        <dbReference type="ARBA" id="ARBA00022692"/>
    </source>
</evidence>
<gene>
    <name evidence="11" type="ORF">Moror_940</name>
</gene>
<keyword evidence="4 9" id="KW-0812">Transmembrane</keyword>
<feature type="transmembrane region" description="Helical" evidence="9">
    <location>
        <begin position="543"/>
        <end position="560"/>
    </location>
</feature>
<dbReference type="InterPro" id="IPR012419">
    <property type="entry name" value="Cas1_AcylTrans_dom"/>
</dbReference>
<feature type="transmembrane region" description="Helical" evidence="9">
    <location>
        <begin position="319"/>
        <end position="339"/>
    </location>
</feature>
<protein>
    <submittedName>
        <fullName evidence="11">O-acetyltransferase</fullName>
    </submittedName>
</protein>